<dbReference type="Gene3D" id="2.170.150.70">
    <property type="match status" value="1"/>
</dbReference>
<dbReference type="GO" id="GO:0016846">
    <property type="term" value="F:carbon-sulfur lyase activity"/>
    <property type="evidence" value="ECO:0007669"/>
    <property type="project" value="InterPro"/>
</dbReference>
<evidence type="ECO:0000256" key="2">
    <source>
        <dbReference type="ARBA" id="ARBA00022723"/>
    </source>
</evidence>
<evidence type="ECO:0000313" key="5">
    <source>
        <dbReference type="EMBL" id="SOD56992.1"/>
    </source>
</evidence>
<proteinExistence type="inferred from homology"/>
<dbReference type="PANTHER" id="PTHR28620">
    <property type="entry name" value="CENTROMERE PROTEIN V"/>
    <property type="match status" value="1"/>
</dbReference>
<dbReference type="GO" id="GO:0046872">
    <property type="term" value="F:metal ion binding"/>
    <property type="evidence" value="ECO:0007669"/>
    <property type="project" value="UniProtKB-KW"/>
</dbReference>
<evidence type="ECO:0000256" key="3">
    <source>
        <dbReference type="ARBA" id="ARBA00022833"/>
    </source>
</evidence>
<dbReference type="Pfam" id="PF04828">
    <property type="entry name" value="GFA"/>
    <property type="match status" value="1"/>
</dbReference>
<dbReference type="Proteomes" id="UP000219374">
    <property type="component" value="Unassembled WGS sequence"/>
</dbReference>
<dbReference type="SUPFAM" id="SSF51316">
    <property type="entry name" value="Mss4-like"/>
    <property type="match status" value="1"/>
</dbReference>
<feature type="domain" description="CENP-V/GFA" evidence="4">
    <location>
        <begin position="11"/>
        <end position="130"/>
    </location>
</feature>
<organism evidence="5 6">
    <name type="scientific">Pseudoxanthomonas wuyuanensis</name>
    <dbReference type="NCBI Taxonomy" id="1073196"/>
    <lineage>
        <taxon>Bacteria</taxon>
        <taxon>Pseudomonadati</taxon>
        <taxon>Pseudomonadota</taxon>
        <taxon>Gammaproteobacteria</taxon>
        <taxon>Lysobacterales</taxon>
        <taxon>Lysobacteraceae</taxon>
        <taxon>Pseudoxanthomonas</taxon>
    </lineage>
</organism>
<evidence type="ECO:0000259" key="4">
    <source>
        <dbReference type="PROSITE" id="PS51891"/>
    </source>
</evidence>
<gene>
    <name evidence="5" type="ORF">SAMN06296416_111111</name>
</gene>
<dbReference type="OrthoDB" id="9805575at2"/>
<keyword evidence="6" id="KW-1185">Reference proteome</keyword>
<dbReference type="PROSITE" id="PS51891">
    <property type="entry name" value="CENP_V_GFA"/>
    <property type="match status" value="1"/>
</dbReference>
<evidence type="ECO:0000313" key="6">
    <source>
        <dbReference type="Proteomes" id="UP000219374"/>
    </source>
</evidence>
<dbReference type="PANTHER" id="PTHR28620:SF1">
    <property type="entry name" value="CENP-V_GFA DOMAIN-CONTAINING PROTEIN"/>
    <property type="match status" value="1"/>
</dbReference>
<reference evidence="5 6" key="1">
    <citation type="submission" date="2017-09" db="EMBL/GenBank/DDBJ databases">
        <authorList>
            <person name="Ehlers B."/>
            <person name="Leendertz F.H."/>
        </authorList>
    </citation>
    <scope>NUCLEOTIDE SEQUENCE [LARGE SCALE GENOMIC DNA]</scope>
    <source>
        <strain evidence="5 6">CGMCC 1.10978</strain>
    </source>
</reference>
<keyword evidence="2" id="KW-0479">Metal-binding</keyword>
<comment type="similarity">
    <text evidence="1">Belongs to the Gfa family.</text>
</comment>
<dbReference type="InterPro" id="IPR006913">
    <property type="entry name" value="CENP-V/GFA"/>
</dbReference>
<protein>
    <submittedName>
        <fullName evidence="5">Uncharacterized conserved protein</fullName>
    </submittedName>
</protein>
<sequence length="150" mass="15717">MSAPVAALNILRGSCHCGRLGASFSTAIDPAALHPRACDCTFCRKHGAAYISDPTGRLAFDATEAGALREYRQGSETARLLLCGYCGVLMGVVFDHAGRTYGAVNAGCLDGEPALGSAAVVSPQRLSPAEKMERWLQVWVPDVVLPPANG</sequence>
<dbReference type="AlphaFoldDB" id="A0A286DE83"/>
<keyword evidence="3" id="KW-0862">Zinc</keyword>
<dbReference type="InterPro" id="IPR011057">
    <property type="entry name" value="Mss4-like_sf"/>
</dbReference>
<dbReference type="InterPro" id="IPR052355">
    <property type="entry name" value="CENP-V-like"/>
</dbReference>
<accession>A0A286DE83</accession>
<evidence type="ECO:0000256" key="1">
    <source>
        <dbReference type="ARBA" id="ARBA00005495"/>
    </source>
</evidence>
<dbReference type="RefSeq" id="WP_097123379.1">
    <property type="nucleotide sequence ID" value="NZ_PDWU01000015.1"/>
</dbReference>
<dbReference type="EMBL" id="OCND01000011">
    <property type="protein sequence ID" value="SOD56992.1"/>
    <property type="molecule type" value="Genomic_DNA"/>
</dbReference>
<name>A0A286DE83_9GAMM</name>